<dbReference type="InterPro" id="IPR018062">
    <property type="entry name" value="HTH_AraC-typ_CS"/>
</dbReference>
<proteinExistence type="predicted"/>
<dbReference type="Gene3D" id="3.40.50.880">
    <property type="match status" value="1"/>
</dbReference>
<dbReference type="EMBL" id="JACHMG010000001">
    <property type="protein sequence ID" value="MBB4683767.1"/>
    <property type="molecule type" value="Genomic_DNA"/>
</dbReference>
<dbReference type="GO" id="GO:0043565">
    <property type="term" value="F:sequence-specific DNA binding"/>
    <property type="evidence" value="ECO:0007669"/>
    <property type="project" value="InterPro"/>
</dbReference>
<dbReference type="InterPro" id="IPR052158">
    <property type="entry name" value="INH-QAR"/>
</dbReference>
<dbReference type="PANTHER" id="PTHR43130">
    <property type="entry name" value="ARAC-FAMILY TRANSCRIPTIONAL REGULATOR"/>
    <property type="match status" value="1"/>
</dbReference>
<evidence type="ECO:0000256" key="1">
    <source>
        <dbReference type="ARBA" id="ARBA00023015"/>
    </source>
</evidence>
<dbReference type="Proteomes" id="UP000581769">
    <property type="component" value="Unassembled WGS sequence"/>
</dbReference>
<dbReference type="PROSITE" id="PS01124">
    <property type="entry name" value="HTH_ARAC_FAMILY_2"/>
    <property type="match status" value="1"/>
</dbReference>
<keyword evidence="6" id="KW-1185">Reference proteome</keyword>
<dbReference type="Pfam" id="PF01965">
    <property type="entry name" value="DJ-1_PfpI"/>
    <property type="match status" value="1"/>
</dbReference>
<evidence type="ECO:0000313" key="6">
    <source>
        <dbReference type="Proteomes" id="UP000581769"/>
    </source>
</evidence>
<dbReference type="PANTHER" id="PTHR43130:SF3">
    <property type="entry name" value="HTH-TYPE TRANSCRIPTIONAL REGULATOR RV1931C"/>
    <property type="match status" value="1"/>
</dbReference>
<dbReference type="CDD" id="cd03137">
    <property type="entry name" value="GATase1_AraC_1"/>
    <property type="match status" value="1"/>
</dbReference>
<dbReference type="InterPro" id="IPR009057">
    <property type="entry name" value="Homeodomain-like_sf"/>
</dbReference>
<gene>
    <name evidence="5" type="ORF">BJY18_001252</name>
</gene>
<accession>A0A840IQV4</accession>
<evidence type="ECO:0000313" key="5">
    <source>
        <dbReference type="EMBL" id="MBB4683767.1"/>
    </source>
</evidence>
<comment type="caution">
    <text evidence="5">The sequence shown here is derived from an EMBL/GenBank/DDBJ whole genome shotgun (WGS) entry which is preliminary data.</text>
</comment>
<evidence type="ECO:0000256" key="2">
    <source>
        <dbReference type="ARBA" id="ARBA00023125"/>
    </source>
</evidence>
<protein>
    <submittedName>
        <fullName evidence="5">Transcriptional regulator GlxA family with amidase domain</fullName>
    </submittedName>
</protein>
<dbReference type="GO" id="GO:0003700">
    <property type="term" value="F:DNA-binding transcription factor activity"/>
    <property type="evidence" value="ECO:0007669"/>
    <property type="project" value="InterPro"/>
</dbReference>
<feature type="domain" description="HTH araC/xylS-type" evidence="4">
    <location>
        <begin position="246"/>
        <end position="344"/>
    </location>
</feature>
<name>A0A840IQV4_9PSEU</name>
<dbReference type="Gene3D" id="1.10.10.60">
    <property type="entry name" value="Homeodomain-like"/>
    <property type="match status" value="1"/>
</dbReference>
<keyword evidence="1" id="KW-0805">Transcription regulation</keyword>
<dbReference type="PROSITE" id="PS00041">
    <property type="entry name" value="HTH_ARAC_FAMILY_1"/>
    <property type="match status" value="1"/>
</dbReference>
<dbReference type="Pfam" id="PF12833">
    <property type="entry name" value="HTH_18"/>
    <property type="match status" value="1"/>
</dbReference>
<reference evidence="5 6" key="1">
    <citation type="submission" date="2020-08" db="EMBL/GenBank/DDBJ databases">
        <title>Sequencing the genomes of 1000 actinobacteria strains.</title>
        <authorList>
            <person name="Klenk H.-P."/>
        </authorList>
    </citation>
    <scope>NUCLEOTIDE SEQUENCE [LARGE SCALE GENOMIC DNA]</scope>
    <source>
        <strain evidence="5 6">DSM 45859</strain>
    </source>
</reference>
<dbReference type="AlphaFoldDB" id="A0A840IQV4"/>
<dbReference type="InterPro" id="IPR002818">
    <property type="entry name" value="DJ-1/PfpI"/>
</dbReference>
<dbReference type="SUPFAM" id="SSF52317">
    <property type="entry name" value="Class I glutamine amidotransferase-like"/>
    <property type="match status" value="1"/>
</dbReference>
<organism evidence="5 6">
    <name type="scientific">Amycolatopsis jiangsuensis</name>
    <dbReference type="NCBI Taxonomy" id="1181879"/>
    <lineage>
        <taxon>Bacteria</taxon>
        <taxon>Bacillati</taxon>
        <taxon>Actinomycetota</taxon>
        <taxon>Actinomycetes</taxon>
        <taxon>Pseudonocardiales</taxon>
        <taxon>Pseudonocardiaceae</taxon>
        <taxon>Amycolatopsis</taxon>
    </lineage>
</organism>
<evidence type="ECO:0000256" key="3">
    <source>
        <dbReference type="ARBA" id="ARBA00023163"/>
    </source>
</evidence>
<dbReference type="SMART" id="SM00342">
    <property type="entry name" value="HTH_ARAC"/>
    <property type="match status" value="1"/>
</dbReference>
<sequence>MTGAFMPSTVKPSAPARQWYKWHVTKESYRSAGPRSVALLVDEGSNPFEMACVCEVFGARRPELGFEAYSLRIGSPRSTTVMRDGLFRLSGVAGLDAIAEADTVIVPNRPDVDAGTRPAVLDAIRKAHRRGARLVGLCTGAYTLAEAGVLAGRRATVHWQLLDDFVGRHPDVRVEPDVLFVDDGDVLTSAGSAAALDLALHIVRKDWGADVANQVSRRLVFSAFREGGQKQFIEHSVPETTVRPLAAALERVSSRLSEQISVAEMAEQAHMSTTTFHRRFQAEMGTTPLAWLTTQRVQLAQRLLEQTDLSLEAVARRSGLGTTANLRTLIRRHTGLSPATYRQQFALVRD</sequence>
<keyword evidence="3" id="KW-0804">Transcription</keyword>
<dbReference type="RefSeq" id="WP_312873755.1">
    <property type="nucleotide sequence ID" value="NZ_JACHMG010000001.1"/>
</dbReference>
<dbReference type="InterPro" id="IPR029062">
    <property type="entry name" value="Class_I_gatase-like"/>
</dbReference>
<dbReference type="SUPFAM" id="SSF46689">
    <property type="entry name" value="Homeodomain-like"/>
    <property type="match status" value="2"/>
</dbReference>
<keyword evidence="2" id="KW-0238">DNA-binding</keyword>
<evidence type="ECO:0000259" key="4">
    <source>
        <dbReference type="PROSITE" id="PS01124"/>
    </source>
</evidence>
<dbReference type="InterPro" id="IPR018060">
    <property type="entry name" value="HTH_AraC"/>
</dbReference>